<dbReference type="GO" id="GO:0042030">
    <property type="term" value="F:ATPase inhibitor activity"/>
    <property type="evidence" value="ECO:0007669"/>
    <property type="project" value="InterPro"/>
</dbReference>
<evidence type="ECO:0000256" key="1">
    <source>
        <dbReference type="ARBA" id="ARBA00004173"/>
    </source>
</evidence>
<dbReference type="InterPro" id="IPR007648">
    <property type="entry name" value="ATPase_inhibitor_mt"/>
</dbReference>
<dbReference type="AlphaFoldDB" id="A0A6A6DSB7"/>
<feature type="region of interest" description="Disordered" evidence="8">
    <location>
        <begin position="21"/>
        <end position="43"/>
    </location>
</feature>
<comment type="function">
    <text evidence="6">Inhibits the enzyme activity of ATPase.</text>
</comment>
<keyword evidence="4 7" id="KW-0175">Coiled coil</keyword>
<organism evidence="9 10">
    <name type="scientific">Zopfia rhizophila CBS 207.26</name>
    <dbReference type="NCBI Taxonomy" id="1314779"/>
    <lineage>
        <taxon>Eukaryota</taxon>
        <taxon>Fungi</taxon>
        <taxon>Dikarya</taxon>
        <taxon>Ascomycota</taxon>
        <taxon>Pezizomycotina</taxon>
        <taxon>Dothideomycetes</taxon>
        <taxon>Dothideomycetes incertae sedis</taxon>
        <taxon>Zopfiaceae</taxon>
        <taxon>Zopfia</taxon>
    </lineage>
</organism>
<keyword evidence="10" id="KW-1185">Reference proteome</keyword>
<evidence type="ECO:0000256" key="7">
    <source>
        <dbReference type="SAM" id="Coils"/>
    </source>
</evidence>
<keyword evidence="3" id="KW-0809">Transit peptide</keyword>
<evidence type="ECO:0000256" key="6">
    <source>
        <dbReference type="RuleBase" id="RU368087"/>
    </source>
</evidence>
<evidence type="ECO:0000313" key="10">
    <source>
        <dbReference type="Proteomes" id="UP000800200"/>
    </source>
</evidence>
<comment type="similarity">
    <text evidence="2 6">Belongs to the ATPase inhibitor family.</text>
</comment>
<dbReference type="Gene3D" id="1.20.5.500">
    <property type="entry name" value="Single helix bin"/>
    <property type="match status" value="1"/>
</dbReference>
<evidence type="ECO:0000256" key="5">
    <source>
        <dbReference type="ARBA" id="ARBA00023128"/>
    </source>
</evidence>
<reference evidence="9" key="1">
    <citation type="journal article" date="2020" name="Stud. Mycol.">
        <title>101 Dothideomycetes genomes: a test case for predicting lifestyles and emergence of pathogens.</title>
        <authorList>
            <person name="Haridas S."/>
            <person name="Albert R."/>
            <person name="Binder M."/>
            <person name="Bloem J."/>
            <person name="Labutti K."/>
            <person name="Salamov A."/>
            <person name="Andreopoulos B."/>
            <person name="Baker S."/>
            <person name="Barry K."/>
            <person name="Bills G."/>
            <person name="Bluhm B."/>
            <person name="Cannon C."/>
            <person name="Castanera R."/>
            <person name="Culley D."/>
            <person name="Daum C."/>
            <person name="Ezra D."/>
            <person name="Gonzalez J."/>
            <person name="Henrissat B."/>
            <person name="Kuo A."/>
            <person name="Liang C."/>
            <person name="Lipzen A."/>
            <person name="Lutzoni F."/>
            <person name="Magnuson J."/>
            <person name="Mondo S."/>
            <person name="Nolan M."/>
            <person name="Ohm R."/>
            <person name="Pangilinan J."/>
            <person name="Park H.-J."/>
            <person name="Ramirez L."/>
            <person name="Alfaro M."/>
            <person name="Sun H."/>
            <person name="Tritt A."/>
            <person name="Yoshinaga Y."/>
            <person name="Zwiers L.-H."/>
            <person name="Turgeon B."/>
            <person name="Goodwin S."/>
            <person name="Spatafora J."/>
            <person name="Crous P."/>
            <person name="Grigoriev I."/>
        </authorList>
    </citation>
    <scope>NUCLEOTIDE SEQUENCE</scope>
    <source>
        <strain evidence="9">CBS 207.26</strain>
    </source>
</reference>
<keyword evidence="5" id="KW-0496">Mitochondrion</keyword>
<dbReference type="OrthoDB" id="5532350at2759"/>
<name>A0A6A6DSB7_9PEZI</name>
<dbReference type="PANTHER" id="PTHR48417">
    <property type="entry name" value="ATP SYNTHASE F1 SUBUNIT EPSILON"/>
    <property type="match status" value="1"/>
</dbReference>
<feature type="coiled-coil region" evidence="7">
    <location>
        <begin position="59"/>
        <end position="86"/>
    </location>
</feature>
<protein>
    <recommendedName>
        <fullName evidence="6">ATPase inhibitor, mitochondrial</fullName>
    </recommendedName>
</protein>
<gene>
    <name evidence="9" type="ORF">K469DRAFT_585690</name>
</gene>
<dbReference type="EMBL" id="ML994647">
    <property type="protein sequence ID" value="KAF2182491.1"/>
    <property type="molecule type" value="Genomic_DNA"/>
</dbReference>
<dbReference type="PANTHER" id="PTHR48417:SF1">
    <property type="entry name" value="ATP SYNTHASE F1 SUBUNIT EPSILON"/>
    <property type="match status" value="1"/>
</dbReference>
<dbReference type="Pfam" id="PF04568">
    <property type="entry name" value="IATP"/>
    <property type="match status" value="1"/>
</dbReference>
<evidence type="ECO:0000256" key="4">
    <source>
        <dbReference type="ARBA" id="ARBA00023054"/>
    </source>
</evidence>
<evidence type="ECO:0000256" key="3">
    <source>
        <dbReference type="ARBA" id="ARBA00022946"/>
    </source>
</evidence>
<accession>A0A6A6DSB7</accession>
<proteinExistence type="inferred from homology"/>
<evidence type="ECO:0000256" key="2">
    <source>
        <dbReference type="ARBA" id="ARBA00010901"/>
    </source>
</evidence>
<sequence length="103" mass="11598">MLRQALTKNVKPLASRRFLSTSARLMTGETGSGASRPGGLREGDAFTRRETAAEELYIKQEEKAKLLAIREKLKQQKQHIEELDKHMYAAPPTPLPRHEANTT</sequence>
<evidence type="ECO:0000313" key="9">
    <source>
        <dbReference type="EMBL" id="KAF2182491.1"/>
    </source>
</evidence>
<comment type="subcellular location">
    <subcellularLocation>
        <location evidence="1">Mitochondrion</location>
    </subcellularLocation>
</comment>
<dbReference type="GO" id="GO:0005739">
    <property type="term" value="C:mitochondrion"/>
    <property type="evidence" value="ECO:0007669"/>
    <property type="project" value="UniProtKB-SubCell"/>
</dbReference>
<evidence type="ECO:0000256" key="8">
    <source>
        <dbReference type="SAM" id="MobiDB-lite"/>
    </source>
</evidence>
<dbReference type="Proteomes" id="UP000800200">
    <property type="component" value="Unassembled WGS sequence"/>
</dbReference>